<evidence type="ECO:0000256" key="3">
    <source>
        <dbReference type="ARBA" id="ARBA00022741"/>
    </source>
</evidence>
<dbReference type="InterPro" id="IPR023214">
    <property type="entry name" value="HAD_sf"/>
</dbReference>
<keyword evidence="6 7" id="KW-0472">Membrane</keyword>
<dbReference type="InterPro" id="IPR001757">
    <property type="entry name" value="P_typ_ATPase"/>
</dbReference>
<dbReference type="PROSITE" id="PS00154">
    <property type="entry name" value="ATPASE_E1_E2"/>
    <property type="match status" value="1"/>
</dbReference>
<feature type="transmembrane region" description="Helical" evidence="7">
    <location>
        <begin position="231"/>
        <end position="249"/>
    </location>
</feature>
<dbReference type="GO" id="GO:0016020">
    <property type="term" value="C:membrane"/>
    <property type="evidence" value="ECO:0007669"/>
    <property type="project" value="UniProtKB-SubCell"/>
</dbReference>
<feature type="transmembrane region" description="Helical" evidence="7">
    <location>
        <begin position="73"/>
        <end position="89"/>
    </location>
</feature>
<keyword evidence="3" id="KW-0547">Nucleotide-binding</keyword>
<dbReference type="Gene3D" id="2.70.150.10">
    <property type="entry name" value="Calcium-transporting ATPase, cytoplasmic transduction domain A"/>
    <property type="match status" value="1"/>
</dbReference>
<feature type="domain" description="Cation-transporting P-type ATPase N-terminal" evidence="8">
    <location>
        <begin position="3"/>
        <end position="69"/>
    </location>
</feature>
<keyword evidence="5 7" id="KW-1133">Transmembrane helix</keyword>
<accession>A0A2J6X687</accession>
<dbReference type="SUPFAM" id="SSF56784">
    <property type="entry name" value="HAD-like"/>
    <property type="match status" value="1"/>
</dbReference>
<dbReference type="GO" id="GO:0005524">
    <property type="term" value="F:ATP binding"/>
    <property type="evidence" value="ECO:0007669"/>
    <property type="project" value="UniProtKB-KW"/>
</dbReference>
<dbReference type="EMBL" id="PNIX01000229">
    <property type="protein sequence ID" value="PMP82264.1"/>
    <property type="molecule type" value="Genomic_DNA"/>
</dbReference>
<sequence length="349" mass="38135">MIDLKNLRQELIESGLTTQEAEEKLKQFGKNELPEGRKETLLQKFINQFKNFLIIILIFASIISAFFGEFVDSIVILAIVILNAILGVIQEQRAENALEKVKKLTSPTSTVLRDGKITKIPSNEIVPSDILLLKAGDKVQADGIVVKEVSLFVDESMLTGESVPVKKNSCLGKITEDCKVYMGTTVVKGKARVLVTETGINTQLGKIATKISETKKEKTPLEVQLDNIGKLLGILFLIVSAIIFMLGWLRGGKILDMLLTSVSLAVAAIPEGLPAVVTIVLAIGVFEMAKRNAVIRNLPAVETLGAVTYICTDKTGTLTQNKMKIVAVFEDGKINSELNISERLKRAMI</sequence>
<comment type="subcellular location">
    <subcellularLocation>
        <location evidence="1">Membrane</location>
        <topology evidence="1">Multi-pass membrane protein</topology>
    </subcellularLocation>
</comment>
<evidence type="ECO:0000313" key="9">
    <source>
        <dbReference type="EMBL" id="PMP82264.1"/>
    </source>
</evidence>
<dbReference type="Proteomes" id="UP000236910">
    <property type="component" value="Unassembled WGS sequence"/>
</dbReference>
<gene>
    <name evidence="9" type="ORF">C0175_03865</name>
</gene>
<dbReference type="PANTHER" id="PTHR42861">
    <property type="entry name" value="CALCIUM-TRANSPORTING ATPASE"/>
    <property type="match status" value="1"/>
</dbReference>
<dbReference type="InterPro" id="IPR023298">
    <property type="entry name" value="ATPase_P-typ_TM_dom_sf"/>
</dbReference>
<evidence type="ECO:0000256" key="7">
    <source>
        <dbReference type="SAM" id="Phobius"/>
    </source>
</evidence>
<dbReference type="SMART" id="SM00831">
    <property type="entry name" value="Cation_ATPase_N"/>
    <property type="match status" value="1"/>
</dbReference>
<dbReference type="GO" id="GO:0016887">
    <property type="term" value="F:ATP hydrolysis activity"/>
    <property type="evidence" value="ECO:0007669"/>
    <property type="project" value="InterPro"/>
</dbReference>
<evidence type="ECO:0000313" key="10">
    <source>
        <dbReference type="Proteomes" id="UP000236910"/>
    </source>
</evidence>
<protein>
    <submittedName>
        <fullName evidence="9">ATPase</fullName>
    </submittedName>
</protein>
<dbReference type="InterPro" id="IPR059000">
    <property type="entry name" value="ATPase_P-type_domA"/>
</dbReference>
<dbReference type="AlphaFoldDB" id="A0A2J6X687"/>
<keyword evidence="2 7" id="KW-0812">Transmembrane</keyword>
<dbReference type="InterPro" id="IPR018303">
    <property type="entry name" value="ATPase_P-typ_P_site"/>
</dbReference>
<evidence type="ECO:0000256" key="4">
    <source>
        <dbReference type="ARBA" id="ARBA00022840"/>
    </source>
</evidence>
<dbReference type="InterPro" id="IPR023299">
    <property type="entry name" value="ATPase_P-typ_cyto_dom_N"/>
</dbReference>
<evidence type="ECO:0000256" key="6">
    <source>
        <dbReference type="ARBA" id="ARBA00023136"/>
    </source>
</evidence>
<evidence type="ECO:0000256" key="1">
    <source>
        <dbReference type="ARBA" id="ARBA00004141"/>
    </source>
</evidence>
<comment type="caution">
    <text evidence="9">The sequence shown here is derived from an EMBL/GenBank/DDBJ whole genome shotgun (WGS) entry which is preliminary data.</text>
</comment>
<dbReference type="Gene3D" id="3.40.50.1000">
    <property type="entry name" value="HAD superfamily/HAD-like"/>
    <property type="match status" value="1"/>
</dbReference>
<dbReference type="InterPro" id="IPR004014">
    <property type="entry name" value="ATPase_P-typ_cation-transptr_N"/>
</dbReference>
<feature type="transmembrane region" description="Helical" evidence="7">
    <location>
        <begin position="49"/>
        <end position="67"/>
    </location>
</feature>
<evidence type="ECO:0000256" key="5">
    <source>
        <dbReference type="ARBA" id="ARBA00022989"/>
    </source>
</evidence>
<dbReference type="Gene3D" id="3.40.1110.10">
    <property type="entry name" value="Calcium-transporting ATPase, cytoplasmic domain N"/>
    <property type="match status" value="1"/>
</dbReference>
<evidence type="ECO:0000256" key="2">
    <source>
        <dbReference type="ARBA" id="ARBA00022692"/>
    </source>
</evidence>
<feature type="transmembrane region" description="Helical" evidence="7">
    <location>
        <begin position="261"/>
        <end position="286"/>
    </location>
</feature>
<name>A0A2J6X687_9BACT</name>
<dbReference type="Pfam" id="PF00122">
    <property type="entry name" value="E1-E2_ATPase"/>
    <property type="match status" value="1"/>
</dbReference>
<dbReference type="PRINTS" id="PR00119">
    <property type="entry name" value="CATATPASE"/>
</dbReference>
<feature type="non-terminal residue" evidence="9">
    <location>
        <position position="349"/>
    </location>
</feature>
<reference evidence="9 10" key="1">
    <citation type="submission" date="2018-01" db="EMBL/GenBank/DDBJ databases">
        <title>Metagenomic assembled genomes from two thermal pools in the Uzon Caldera, Kamchatka, Russia.</title>
        <authorList>
            <person name="Wilkins L."/>
            <person name="Ettinger C."/>
        </authorList>
    </citation>
    <scope>NUCLEOTIDE SEQUENCE [LARGE SCALE GENOMIC DNA]</scope>
    <source>
        <strain evidence="9">ARK-10</strain>
    </source>
</reference>
<keyword evidence="4" id="KW-0067">ATP-binding</keyword>
<dbReference type="SUPFAM" id="SSF81653">
    <property type="entry name" value="Calcium ATPase, transduction domain A"/>
    <property type="match status" value="1"/>
</dbReference>
<dbReference type="PRINTS" id="PR00121">
    <property type="entry name" value="NAKATPASE"/>
</dbReference>
<dbReference type="Pfam" id="PF00690">
    <property type="entry name" value="Cation_ATPase_N"/>
    <property type="match status" value="1"/>
</dbReference>
<dbReference type="Gene3D" id="1.20.1110.10">
    <property type="entry name" value="Calcium-transporting ATPase, transmembrane domain"/>
    <property type="match status" value="1"/>
</dbReference>
<dbReference type="NCBIfam" id="TIGR01494">
    <property type="entry name" value="ATPase_P-type"/>
    <property type="match status" value="1"/>
</dbReference>
<evidence type="ECO:0000259" key="8">
    <source>
        <dbReference type="SMART" id="SM00831"/>
    </source>
</evidence>
<dbReference type="SUPFAM" id="SSF81665">
    <property type="entry name" value="Calcium ATPase, transmembrane domain M"/>
    <property type="match status" value="1"/>
</dbReference>
<dbReference type="InterPro" id="IPR008250">
    <property type="entry name" value="ATPase_P-typ_transduc_dom_A_sf"/>
</dbReference>
<proteinExistence type="predicted"/>
<organism evidence="9 10">
    <name type="scientific">Caldisericum exile</name>
    <dbReference type="NCBI Taxonomy" id="693075"/>
    <lineage>
        <taxon>Bacteria</taxon>
        <taxon>Pseudomonadati</taxon>
        <taxon>Caldisericota/Cryosericota group</taxon>
        <taxon>Caldisericota</taxon>
        <taxon>Caldisericia</taxon>
        <taxon>Caldisericales</taxon>
        <taxon>Caldisericaceae</taxon>
        <taxon>Caldisericum</taxon>
    </lineage>
</organism>
<dbReference type="InterPro" id="IPR036412">
    <property type="entry name" value="HAD-like_sf"/>
</dbReference>